<dbReference type="EMBL" id="SSTD01007940">
    <property type="protein sequence ID" value="TYK17812.1"/>
    <property type="molecule type" value="Genomic_DNA"/>
</dbReference>
<keyword evidence="1" id="KW-0472">Membrane</keyword>
<gene>
    <name evidence="3" type="ORF">E5676_scaffold306G00600</name>
    <name evidence="2" type="ORF">E6C27_scaffold333G00560</name>
</gene>
<accession>A0A5D3D1T9</accession>
<evidence type="ECO:0000256" key="1">
    <source>
        <dbReference type="SAM" id="Phobius"/>
    </source>
</evidence>
<evidence type="ECO:0000313" key="3">
    <source>
        <dbReference type="EMBL" id="TYK17812.1"/>
    </source>
</evidence>
<evidence type="ECO:0000313" key="2">
    <source>
        <dbReference type="EMBL" id="KAA0040836.1"/>
    </source>
</evidence>
<keyword evidence="1" id="KW-0812">Transmembrane</keyword>
<dbReference type="EMBL" id="SSTE01017061">
    <property type="protein sequence ID" value="KAA0040836.1"/>
    <property type="molecule type" value="Genomic_DNA"/>
</dbReference>
<protein>
    <submittedName>
        <fullName evidence="3">Nucleosome assembly protein 1</fullName>
    </submittedName>
</protein>
<dbReference type="Proteomes" id="UP000321947">
    <property type="component" value="Unassembled WGS sequence"/>
</dbReference>
<reference evidence="4 5" key="1">
    <citation type="submission" date="2019-08" db="EMBL/GenBank/DDBJ databases">
        <title>Draft genome sequences of two oriental melons (Cucumis melo L. var makuwa).</title>
        <authorList>
            <person name="Kwon S.-Y."/>
        </authorList>
    </citation>
    <scope>NUCLEOTIDE SEQUENCE [LARGE SCALE GENOMIC DNA]</scope>
    <source>
        <strain evidence="5">cv. Chang Bougi</strain>
        <strain evidence="4">cv. SW 3</strain>
        <tissue evidence="3">Leaf</tissue>
    </source>
</reference>
<evidence type="ECO:0000313" key="4">
    <source>
        <dbReference type="Proteomes" id="UP000321393"/>
    </source>
</evidence>
<feature type="transmembrane region" description="Helical" evidence="1">
    <location>
        <begin position="139"/>
        <end position="158"/>
    </location>
</feature>
<keyword evidence="1" id="KW-1133">Transmembrane helix</keyword>
<organism evidence="3 5">
    <name type="scientific">Cucumis melo var. makuwa</name>
    <name type="common">Oriental melon</name>
    <dbReference type="NCBI Taxonomy" id="1194695"/>
    <lineage>
        <taxon>Eukaryota</taxon>
        <taxon>Viridiplantae</taxon>
        <taxon>Streptophyta</taxon>
        <taxon>Embryophyta</taxon>
        <taxon>Tracheophyta</taxon>
        <taxon>Spermatophyta</taxon>
        <taxon>Magnoliopsida</taxon>
        <taxon>eudicotyledons</taxon>
        <taxon>Gunneridae</taxon>
        <taxon>Pentapetalae</taxon>
        <taxon>rosids</taxon>
        <taxon>fabids</taxon>
        <taxon>Cucurbitales</taxon>
        <taxon>Cucurbitaceae</taxon>
        <taxon>Benincaseae</taxon>
        <taxon>Cucumis</taxon>
    </lineage>
</organism>
<comment type="caution">
    <text evidence="3">The sequence shown here is derived from an EMBL/GenBank/DDBJ whole genome shotgun (WGS) entry which is preliminary data.</text>
</comment>
<dbReference type="AlphaFoldDB" id="A0A5D3D1T9"/>
<proteinExistence type="predicted"/>
<evidence type="ECO:0000313" key="5">
    <source>
        <dbReference type="Proteomes" id="UP000321947"/>
    </source>
</evidence>
<sequence>MGYKSINTSHFLFSGEPVILAIQAHQVFYVDNPKNSTNLKVIQVVQNKRIWDVPKVNDVEDQQLNVPEIAIGHLIANHVEDNALCRVDDYPIVMPSNVLLPLPGDDGAPRTWSWRDMLHRMGRSPYLSLKARTSLSRHMLFALAIPSCVLFLQQWFVLDFTDPMLTRLVPTHPHIEQSSSRLALPLQPLPHSTISGLLERGTTTTTAATPSYFYTDNTSSLNSRIIRSTM</sequence>
<dbReference type="Proteomes" id="UP000321393">
    <property type="component" value="Unassembled WGS sequence"/>
</dbReference>
<name>A0A5D3D1T9_CUCMM</name>